<dbReference type="InterPro" id="IPR036034">
    <property type="entry name" value="PDZ_sf"/>
</dbReference>
<keyword evidence="9" id="KW-1185">Reference proteome</keyword>
<comment type="caution">
    <text evidence="8">The sequence shown here is derived from an EMBL/GenBank/DDBJ whole genome shotgun (WGS) entry which is preliminary data.</text>
</comment>
<keyword evidence="2 5" id="KW-0645">Protease</keyword>
<evidence type="ECO:0000256" key="6">
    <source>
        <dbReference type="SAM" id="Phobius"/>
    </source>
</evidence>
<dbReference type="InterPro" id="IPR001478">
    <property type="entry name" value="PDZ"/>
</dbReference>
<dbReference type="Pfam" id="PF03572">
    <property type="entry name" value="Peptidase_S41"/>
    <property type="match status" value="1"/>
</dbReference>
<dbReference type="GO" id="GO:0030288">
    <property type="term" value="C:outer membrane-bounded periplasmic space"/>
    <property type="evidence" value="ECO:0007669"/>
    <property type="project" value="TreeGrafter"/>
</dbReference>
<keyword evidence="6" id="KW-0472">Membrane</keyword>
<dbReference type="SMART" id="SM00228">
    <property type="entry name" value="PDZ"/>
    <property type="match status" value="1"/>
</dbReference>
<dbReference type="PANTHER" id="PTHR32060:SF30">
    <property type="entry name" value="CARBOXY-TERMINAL PROCESSING PROTEASE CTPA"/>
    <property type="match status" value="1"/>
</dbReference>
<evidence type="ECO:0000256" key="4">
    <source>
        <dbReference type="ARBA" id="ARBA00022825"/>
    </source>
</evidence>
<keyword evidence="4 5" id="KW-0720">Serine protease</keyword>
<evidence type="ECO:0000313" key="8">
    <source>
        <dbReference type="EMBL" id="PWJ73067.1"/>
    </source>
</evidence>
<protein>
    <submittedName>
        <fullName evidence="8">Carboxyl-terminal processing protease</fullName>
    </submittedName>
</protein>
<keyword evidence="3 5" id="KW-0378">Hydrolase</keyword>
<dbReference type="GO" id="GO:0008236">
    <property type="term" value="F:serine-type peptidase activity"/>
    <property type="evidence" value="ECO:0007669"/>
    <property type="project" value="UniProtKB-KW"/>
</dbReference>
<dbReference type="InterPro" id="IPR029045">
    <property type="entry name" value="ClpP/crotonase-like_dom_sf"/>
</dbReference>
<proteinExistence type="inferred from homology"/>
<dbReference type="PANTHER" id="PTHR32060">
    <property type="entry name" value="TAIL-SPECIFIC PROTEASE"/>
    <property type="match status" value="1"/>
</dbReference>
<dbReference type="AlphaFoldDB" id="A0AB73T015"/>
<dbReference type="InterPro" id="IPR005151">
    <property type="entry name" value="Tail-specific_protease"/>
</dbReference>
<feature type="transmembrane region" description="Helical" evidence="6">
    <location>
        <begin position="15"/>
        <end position="36"/>
    </location>
</feature>
<dbReference type="GO" id="GO:0006508">
    <property type="term" value="P:proteolysis"/>
    <property type="evidence" value="ECO:0007669"/>
    <property type="project" value="UniProtKB-KW"/>
</dbReference>
<reference evidence="8 9" key="1">
    <citation type="submission" date="2018-05" db="EMBL/GenBank/DDBJ databases">
        <authorList>
            <person name="Goeker M."/>
            <person name="Huntemann M."/>
            <person name="Clum A."/>
            <person name="Pillay M."/>
            <person name="Palaniappan K."/>
            <person name="Varghese N."/>
            <person name="Mikhailova N."/>
            <person name="Stamatis D."/>
            <person name="Reddy T."/>
            <person name="Daum C."/>
            <person name="Shapiro N."/>
            <person name="Ivanova N."/>
            <person name="Kyrpides N."/>
            <person name="Woyke T."/>
        </authorList>
    </citation>
    <scope>NUCLEOTIDE SEQUENCE [LARGE SCALE GENOMIC DNA]</scope>
    <source>
        <strain evidence="8 9">DSM 26524</strain>
    </source>
</reference>
<evidence type="ECO:0000256" key="2">
    <source>
        <dbReference type="ARBA" id="ARBA00022670"/>
    </source>
</evidence>
<evidence type="ECO:0000256" key="1">
    <source>
        <dbReference type="ARBA" id="ARBA00009179"/>
    </source>
</evidence>
<name>A0AB73T015_9FIRM</name>
<dbReference type="SUPFAM" id="SSF50156">
    <property type="entry name" value="PDZ domain-like"/>
    <property type="match status" value="1"/>
</dbReference>
<gene>
    <name evidence="8" type="ORF">C7383_11434</name>
</gene>
<dbReference type="GO" id="GO:0007165">
    <property type="term" value="P:signal transduction"/>
    <property type="evidence" value="ECO:0007669"/>
    <property type="project" value="TreeGrafter"/>
</dbReference>
<dbReference type="GO" id="GO:0004175">
    <property type="term" value="F:endopeptidase activity"/>
    <property type="evidence" value="ECO:0007669"/>
    <property type="project" value="TreeGrafter"/>
</dbReference>
<evidence type="ECO:0000256" key="3">
    <source>
        <dbReference type="ARBA" id="ARBA00022801"/>
    </source>
</evidence>
<dbReference type="InterPro" id="IPR004447">
    <property type="entry name" value="Peptidase_S41A"/>
</dbReference>
<dbReference type="Gene3D" id="2.30.42.10">
    <property type="match status" value="1"/>
</dbReference>
<dbReference type="PROSITE" id="PS50106">
    <property type="entry name" value="PDZ"/>
    <property type="match status" value="1"/>
</dbReference>
<feature type="domain" description="PDZ" evidence="7">
    <location>
        <begin position="124"/>
        <end position="201"/>
    </location>
</feature>
<evidence type="ECO:0000256" key="5">
    <source>
        <dbReference type="RuleBase" id="RU004404"/>
    </source>
</evidence>
<keyword evidence="6" id="KW-0812">Transmembrane</keyword>
<dbReference type="SMART" id="SM00245">
    <property type="entry name" value="TSPc"/>
    <property type="match status" value="1"/>
</dbReference>
<dbReference type="Proteomes" id="UP000245412">
    <property type="component" value="Unassembled WGS sequence"/>
</dbReference>
<dbReference type="RefSeq" id="WP_109747933.1">
    <property type="nucleotide sequence ID" value="NZ_CABJAT010000008.1"/>
</dbReference>
<dbReference type="NCBIfam" id="TIGR00225">
    <property type="entry name" value="prc"/>
    <property type="match status" value="1"/>
</dbReference>
<dbReference type="Pfam" id="PF13180">
    <property type="entry name" value="PDZ_2"/>
    <property type="match status" value="1"/>
</dbReference>
<evidence type="ECO:0000259" key="7">
    <source>
        <dbReference type="PROSITE" id="PS50106"/>
    </source>
</evidence>
<dbReference type="EMBL" id="QGGY01000014">
    <property type="protein sequence ID" value="PWJ73067.1"/>
    <property type="molecule type" value="Genomic_DNA"/>
</dbReference>
<sequence>MADNENRNQNDNERFTRGFVSGILVMLLCVSIVYFVKSTIEARSSAARGTEASAAVGETQAAEDPYTLSLDDDRILDKIHEIEGIVNEAFINEIDSSQVETYVYKGLVAGLADPYAGFYTAEELEKVNESTSGEYYGVGATLSQNKSTGVITVVKCYEGTPSAEAGMLPGDILYSVDDTPVTGVDLTEVVSMIKTGKDDVSHIQVMRDGETEPVKLDVPRMDIEVPTVTHEMLENKIGYIAVSSFDTITEGQFTEALTDLESQGMEKLVIDLRNNLGGVLQTCTAMLDQLLPEGLIVYTEDKAGNREEYRSDAEHQFNKPMAVLVNGSSASASEIFAGAIKDYGTGTIVGTQTYGKGIVQRIFKLEDGTALKLTIAHYYTPKGNDIHEIGVTPDVVIDLNEELKKKVTVTHEEDNQLQKAIEILNSTIQ</sequence>
<evidence type="ECO:0000313" key="9">
    <source>
        <dbReference type="Proteomes" id="UP000245412"/>
    </source>
</evidence>
<accession>A0AB73T015</accession>
<keyword evidence="6" id="KW-1133">Transmembrane helix</keyword>
<organism evidence="8 9">
    <name type="scientific">Murimonas intestini</name>
    <dbReference type="NCBI Taxonomy" id="1337051"/>
    <lineage>
        <taxon>Bacteria</taxon>
        <taxon>Bacillati</taxon>
        <taxon>Bacillota</taxon>
        <taxon>Clostridia</taxon>
        <taxon>Lachnospirales</taxon>
        <taxon>Lachnospiraceae</taxon>
        <taxon>Murimonas</taxon>
    </lineage>
</organism>
<dbReference type="Gene3D" id="3.90.226.10">
    <property type="entry name" value="2-enoyl-CoA Hydratase, Chain A, domain 1"/>
    <property type="match status" value="1"/>
</dbReference>
<comment type="similarity">
    <text evidence="1 5">Belongs to the peptidase S41A family.</text>
</comment>
<dbReference type="SUPFAM" id="SSF52096">
    <property type="entry name" value="ClpP/crotonase"/>
    <property type="match status" value="1"/>
</dbReference>
<dbReference type="CDD" id="cd07560">
    <property type="entry name" value="Peptidase_S41_CPP"/>
    <property type="match status" value="1"/>
</dbReference>
<dbReference type="Gene3D" id="3.30.750.44">
    <property type="match status" value="1"/>
</dbReference>